<dbReference type="GO" id="GO:1904462">
    <property type="term" value="P:ergosteryl 3-beta-D-glucoside catabolic process"/>
    <property type="evidence" value="ECO:0007669"/>
    <property type="project" value="TreeGrafter"/>
</dbReference>
<keyword evidence="5" id="KW-1133">Transmembrane helix</keyword>
<name>A0A395NZ47_TRIAR</name>
<keyword evidence="4 11" id="KW-0378">Hydrolase</keyword>
<dbReference type="SUPFAM" id="SSF103473">
    <property type="entry name" value="MFS general substrate transporter"/>
    <property type="match status" value="1"/>
</dbReference>
<dbReference type="InterPro" id="IPR017853">
    <property type="entry name" value="GH"/>
</dbReference>
<keyword evidence="3" id="KW-0812">Transmembrane</keyword>
<evidence type="ECO:0000256" key="2">
    <source>
        <dbReference type="ARBA" id="ARBA00005641"/>
    </source>
</evidence>
<dbReference type="InterPro" id="IPR036259">
    <property type="entry name" value="MFS_trans_sf"/>
</dbReference>
<dbReference type="Pfam" id="PF18564">
    <property type="entry name" value="Glyco_hydro_5_C"/>
    <property type="match status" value="1"/>
</dbReference>
<dbReference type="GO" id="GO:0000272">
    <property type="term" value="P:polysaccharide catabolic process"/>
    <property type="evidence" value="ECO:0007669"/>
    <property type="project" value="InterPro"/>
</dbReference>
<evidence type="ECO:0000313" key="11">
    <source>
        <dbReference type="EMBL" id="RFU80761.1"/>
    </source>
</evidence>
<feature type="region of interest" description="Disordered" evidence="8">
    <location>
        <begin position="1253"/>
        <end position="1281"/>
    </location>
</feature>
<organism evidence="11 12">
    <name type="scientific">Trichoderma arundinaceum</name>
    <dbReference type="NCBI Taxonomy" id="490622"/>
    <lineage>
        <taxon>Eukaryota</taxon>
        <taxon>Fungi</taxon>
        <taxon>Dikarya</taxon>
        <taxon>Ascomycota</taxon>
        <taxon>Pezizomycotina</taxon>
        <taxon>Sordariomycetes</taxon>
        <taxon>Hypocreomycetidae</taxon>
        <taxon>Hypocreales</taxon>
        <taxon>Hypocreaceae</taxon>
        <taxon>Trichoderma</taxon>
    </lineage>
</organism>
<gene>
    <name evidence="11" type="ORF">TARUN_1418</name>
</gene>
<evidence type="ECO:0000256" key="5">
    <source>
        <dbReference type="ARBA" id="ARBA00022989"/>
    </source>
</evidence>
<evidence type="ECO:0000256" key="8">
    <source>
        <dbReference type="SAM" id="MobiDB-lite"/>
    </source>
</evidence>
<dbReference type="Gene3D" id="2.60.40.1180">
    <property type="entry name" value="Golgi alpha-mannosidase II"/>
    <property type="match status" value="1"/>
</dbReference>
<accession>A0A395NZ47</accession>
<evidence type="ECO:0000256" key="1">
    <source>
        <dbReference type="ARBA" id="ARBA00004370"/>
    </source>
</evidence>
<evidence type="ECO:0000256" key="7">
    <source>
        <dbReference type="ARBA" id="ARBA00023295"/>
    </source>
</evidence>
<evidence type="ECO:0000313" key="12">
    <source>
        <dbReference type="Proteomes" id="UP000266272"/>
    </source>
</evidence>
<keyword evidence="12" id="KW-1185">Reference proteome</keyword>
<reference evidence="11 12" key="1">
    <citation type="journal article" date="2018" name="PLoS Pathog.">
        <title>Evolution of structural diversity of trichothecenes, a family of toxins produced by plant pathogenic and entomopathogenic fungi.</title>
        <authorList>
            <person name="Proctor R.H."/>
            <person name="McCormick S.P."/>
            <person name="Kim H.S."/>
            <person name="Cardoza R.E."/>
            <person name="Stanley A.M."/>
            <person name="Lindo L."/>
            <person name="Kelly A."/>
            <person name="Brown D.W."/>
            <person name="Lee T."/>
            <person name="Vaughan M.M."/>
            <person name="Alexander N.J."/>
            <person name="Busman M."/>
            <person name="Gutierrez S."/>
        </authorList>
    </citation>
    <scope>NUCLEOTIDE SEQUENCE [LARGE SCALE GENOMIC DNA]</scope>
    <source>
        <strain evidence="11 12">IBT 40837</strain>
    </source>
</reference>
<protein>
    <submittedName>
        <fullName evidence="11">Glycosyl hydrolase</fullName>
    </submittedName>
</protein>
<comment type="caution">
    <text evidence="11">The sequence shown here is derived from an EMBL/GenBank/DDBJ whole genome shotgun (WGS) entry which is preliminary data.</text>
</comment>
<dbReference type="InterPro" id="IPR005828">
    <property type="entry name" value="MFS_sugar_transport-like"/>
</dbReference>
<keyword evidence="6" id="KW-0472">Membrane</keyword>
<evidence type="ECO:0000256" key="3">
    <source>
        <dbReference type="ARBA" id="ARBA00022692"/>
    </source>
</evidence>
<dbReference type="GO" id="GO:0016020">
    <property type="term" value="C:membrane"/>
    <property type="evidence" value="ECO:0007669"/>
    <property type="project" value="UniProtKB-SubCell"/>
</dbReference>
<dbReference type="Pfam" id="PF00150">
    <property type="entry name" value="Cellulase"/>
    <property type="match status" value="1"/>
</dbReference>
<dbReference type="PANTHER" id="PTHR31308:SF5">
    <property type="entry name" value="ERGOSTERYL-BETA-GLUCOSIDASE"/>
    <property type="match status" value="1"/>
</dbReference>
<keyword evidence="7" id="KW-0326">Glycosidase</keyword>
<dbReference type="PANTHER" id="PTHR31308">
    <property type="match status" value="1"/>
</dbReference>
<feature type="compositionally biased region" description="Polar residues" evidence="8">
    <location>
        <begin position="1254"/>
        <end position="1269"/>
    </location>
</feature>
<dbReference type="InterPro" id="IPR001547">
    <property type="entry name" value="Glyco_hydro_5"/>
</dbReference>
<dbReference type="FunFam" id="3.20.20.80:FF:000174">
    <property type="entry name" value="YIR007W-like protein"/>
    <property type="match status" value="1"/>
</dbReference>
<dbReference type="Gene3D" id="3.20.20.80">
    <property type="entry name" value="Glycosidases"/>
    <property type="match status" value="2"/>
</dbReference>
<dbReference type="SUPFAM" id="SSF51445">
    <property type="entry name" value="(Trans)glycosidases"/>
    <property type="match status" value="1"/>
</dbReference>
<sequence length="1416" mass="157771">MASSGRNTRASTRNEGRFSAQIRGRRANGNAIIENPLAHLTDEELQKDVRSFVENHLPSVAYEDLLRAARVAKDIRLYDEIARQGGYHAELNLPVHLTVDEKRALRRERDIPFSETDAQLLLFFPPFSNLFSREGFVQSSFNGASLYREEWGLQEQAGHSGLKPSSADNWRLGAANASPFFVAALIGCPLALPINYWFGRRGGICGAALLIFASSLGAAFARTWYHLVAIRALNGIGTVAYIWVLNVLAFYSGYLFNGAGSGGEHSKIVSMAYSLGFGAINFLCALPAVRSIDTLGRRTWLLATLPFMALFMLGAALSFKIVAENIRVGIAAFFLFVFAAVYSPGLGPIPFTLASESFPLSHREAGASWAVAINLGFAGILSIVFPSINSGLTETGALGLFSGLNVLALCMVFLLVEETKRHTLEELDHIFAVSKRKFMRFQLFEYLPWLIQHYLFGSPKPRPELYEDMIWGPAEGEDLSPFRAADFIGHDNEPAVPEPVELGQGRPLEFPTIEQRIRAGQGDYDMQATNNAGPIALLNGFHDSGLHGKPRIEFDFRIRNRHPAWSPPPGSAESRNRWEETLWGKEALGSIVPRQLWRLRDRYLNHLPSPFRSLCSLVLAGQNPSAVFDIEDRFSPAALYCLAARTMVSFRLTIEDGQFRDGHGRQVVLRGINVAGDTKLPSEPNQPSHVGDDFFDGDNVTFHQRPFTKQDAPMHFARIKRFGFNTIRYLFTWEAIEAAGPGIYDEEYIQHTIEVLRIAKLYGFYVFMDPHQDVWSRFTGGSGAPMWTIYACGLNPQSFAATEAAIVHNTYPDPDNFPKMIWSTNYYRLAAGTIFTLFFAGKDFAPKCIIDGVNIQDYLQSHFINACAHLAKRIHEAGDLENDVVIGWESMNEPNRGMTGYVDLTVIPKEHPLKKGTCPTMWQTLLTGMGRACEVDTWEMGGLGPYKTGTKLVDPHGEFAWLPEGYDDSRYGWKRDAGWKLGECLWAQHGVWDISTDTLLKKDYFAKNPNTGEKIDYPEFTNTYFMDFWRKYSTACRSQHKDCIMLMQYPTLELPPEIKGTEDDDPKLVFTPHFYDGITLMTKHWNSNWNVDVVGVLRGKYWHPAFAIRIGETAIRNCLRDQLATLRQEGIDRTGNHPCLMTEFGIPYDMDDKKAYKTGDYSSQSAALDANYFAAEGSGMEGYCLWVYSTTNDHERGDQWNGEDLSIISVDDTLPATSSILSEPAFDQSTTSLAKTGAAIVTAEALEDAGVTPGNLQRTLTNPSISSAPSDKDPELTNTPGNRAAEAFIRPTPTVIAGNLVSSGFDLRKCTFNIKVSAPQAVADDMPTIIFLPEYHFPKQECEVAVSAGRWEIGFDNSEGTLLQLLRWWHPEGEQTLTIKGLVRKFNLPEGTSDEAGYVEQCQAGYGLNLGSCCVM</sequence>
<dbReference type="FunFam" id="3.20.20.80:FF:000131">
    <property type="entry name" value="Glycoside hydrolase superfamily"/>
    <property type="match status" value="1"/>
</dbReference>
<dbReference type="InterPro" id="IPR041036">
    <property type="entry name" value="GH5_C"/>
</dbReference>
<evidence type="ECO:0000259" key="9">
    <source>
        <dbReference type="Pfam" id="PF00150"/>
    </source>
</evidence>
<dbReference type="InterPro" id="IPR018087">
    <property type="entry name" value="Glyco_hydro_5_CS"/>
</dbReference>
<comment type="similarity">
    <text evidence="2">Belongs to the glycosyl hydrolase 5 (cellulase A) family.</text>
</comment>
<dbReference type="Pfam" id="PF00083">
    <property type="entry name" value="Sugar_tr"/>
    <property type="match status" value="1"/>
</dbReference>
<dbReference type="STRING" id="490622.A0A395NZ47"/>
<dbReference type="EMBL" id="PXOA01000093">
    <property type="protein sequence ID" value="RFU80761.1"/>
    <property type="molecule type" value="Genomic_DNA"/>
</dbReference>
<dbReference type="GO" id="GO:0050295">
    <property type="term" value="F:steryl-beta-glucosidase activity"/>
    <property type="evidence" value="ECO:0007669"/>
    <property type="project" value="TreeGrafter"/>
</dbReference>
<evidence type="ECO:0000256" key="6">
    <source>
        <dbReference type="ARBA" id="ARBA00023136"/>
    </source>
</evidence>
<dbReference type="InterPro" id="IPR052066">
    <property type="entry name" value="Glycosphingolipid_Hydrolases"/>
</dbReference>
<evidence type="ECO:0000256" key="4">
    <source>
        <dbReference type="ARBA" id="ARBA00022801"/>
    </source>
</evidence>
<dbReference type="GO" id="GO:0022857">
    <property type="term" value="F:transmembrane transporter activity"/>
    <property type="evidence" value="ECO:0007669"/>
    <property type="project" value="InterPro"/>
</dbReference>
<proteinExistence type="inferred from homology"/>
<dbReference type="Gene3D" id="1.20.1250.20">
    <property type="entry name" value="MFS general substrate transporter like domains"/>
    <property type="match status" value="2"/>
</dbReference>
<feature type="domain" description="Glycoside hydrolase family 5 C-terminal" evidence="10">
    <location>
        <begin position="1290"/>
        <end position="1379"/>
    </location>
</feature>
<dbReference type="OrthoDB" id="9971853at2759"/>
<dbReference type="Proteomes" id="UP000266272">
    <property type="component" value="Unassembled WGS sequence"/>
</dbReference>
<feature type="domain" description="Glycoside hydrolase family 5" evidence="9">
    <location>
        <begin position="716"/>
        <end position="896"/>
    </location>
</feature>
<evidence type="ECO:0000259" key="10">
    <source>
        <dbReference type="Pfam" id="PF18564"/>
    </source>
</evidence>
<dbReference type="InterPro" id="IPR013780">
    <property type="entry name" value="Glyco_hydro_b"/>
</dbReference>
<dbReference type="PROSITE" id="PS00659">
    <property type="entry name" value="GLYCOSYL_HYDROL_F5"/>
    <property type="match status" value="1"/>
</dbReference>
<comment type="subcellular location">
    <subcellularLocation>
        <location evidence="1">Membrane</location>
    </subcellularLocation>
</comment>